<keyword evidence="3" id="KW-1185">Reference proteome</keyword>
<comment type="caution">
    <text evidence="2">The sequence shown here is derived from an EMBL/GenBank/DDBJ whole genome shotgun (WGS) entry which is preliminary data.</text>
</comment>
<dbReference type="EMBL" id="QMFB01000011">
    <property type="protein sequence ID" value="RAV19689.1"/>
    <property type="molecule type" value="Genomic_DNA"/>
</dbReference>
<sequence length="269" mass="30432">MNNAIISWQAHRGGGEYEAPDNTMGANRYAWGLGGIPEADVRSTKDGVIVCLHDATLARTTLAPDEIKDIPVSELTFEEVSKWDAGAKFDEKFRGERVPALEDMFLEMQGRPEHMAYLDLKDVDLRQLGALIDQYGVNRQVIFTHNIQNNCIEMKRIAEGVKSMLWVGGDPERIKNTFQSALESGFRGVDQVQIHLNGDSGEQWPYEIDIEFLQYALAETAKVDVDLEVLPFRFNERSISRLLSLGIRWYATDEPARFLQCVNAWRGHG</sequence>
<accession>A0A329MIM5</accession>
<gene>
    <name evidence="2" type="ORF">DQG23_19715</name>
</gene>
<dbReference type="GO" id="GO:0008081">
    <property type="term" value="F:phosphoric diester hydrolase activity"/>
    <property type="evidence" value="ECO:0007669"/>
    <property type="project" value="InterPro"/>
</dbReference>
<dbReference type="InterPro" id="IPR030395">
    <property type="entry name" value="GP_PDE_dom"/>
</dbReference>
<dbReference type="GO" id="GO:0006629">
    <property type="term" value="P:lipid metabolic process"/>
    <property type="evidence" value="ECO:0007669"/>
    <property type="project" value="InterPro"/>
</dbReference>
<proteinExistence type="predicted"/>
<dbReference type="PANTHER" id="PTHR46211">
    <property type="entry name" value="GLYCEROPHOSPHORYL DIESTER PHOSPHODIESTERASE"/>
    <property type="match status" value="1"/>
</dbReference>
<evidence type="ECO:0000313" key="2">
    <source>
        <dbReference type="EMBL" id="RAV19689.1"/>
    </source>
</evidence>
<dbReference type="PROSITE" id="PS51704">
    <property type="entry name" value="GP_PDE"/>
    <property type="match status" value="1"/>
</dbReference>
<organism evidence="2 3">
    <name type="scientific">Paenibacillus contaminans</name>
    <dbReference type="NCBI Taxonomy" id="450362"/>
    <lineage>
        <taxon>Bacteria</taxon>
        <taxon>Bacillati</taxon>
        <taxon>Bacillota</taxon>
        <taxon>Bacilli</taxon>
        <taxon>Bacillales</taxon>
        <taxon>Paenibacillaceae</taxon>
        <taxon>Paenibacillus</taxon>
    </lineage>
</organism>
<dbReference type="CDD" id="cd08566">
    <property type="entry name" value="GDPD_AtGDE_like"/>
    <property type="match status" value="1"/>
</dbReference>
<dbReference type="Proteomes" id="UP000250369">
    <property type="component" value="Unassembled WGS sequence"/>
</dbReference>
<dbReference type="Gene3D" id="3.20.20.190">
    <property type="entry name" value="Phosphatidylinositol (PI) phosphodiesterase"/>
    <property type="match status" value="1"/>
</dbReference>
<dbReference type="AlphaFoldDB" id="A0A329MIM5"/>
<evidence type="ECO:0000259" key="1">
    <source>
        <dbReference type="PROSITE" id="PS51704"/>
    </source>
</evidence>
<dbReference type="SUPFAM" id="SSF51695">
    <property type="entry name" value="PLC-like phosphodiesterases"/>
    <property type="match status" value="1"/>
</dbReference>
<reference evidence="2 3" key="1">
    <citation type="journal article" date="2009" name="Int. J. Syst. Evol. Microbiol.">
        <title>Paenibacillus contaminans sp. nov., isolated from a contaminated laboratory plate.</title>
        <authorList>
            <person name="Chou J.H."/>
            <person name="Lee J.H."/>
            <person name="Lin M.C."/>
            <person name="Chang P.S."/>
            <person name="Arun A.B."/>
            <person name="Young C.C."/>
            <person name="Chen W.M."/>
        </authorList>
    </citation>
    <scope>NUCLEOTIDE SEQUENCE [LARGE SCALE GENOMIC DNA]</scope>
    <source>
        <strain evidence="2 3">CKOBP-6</strain>
    </source>
</reference>
<dbReference type="Pfam" id="PF03009">
    <property type="entry name" value="GDPD"/>
    <property type="match status" value="1"/>
</dbReference>
<feature type="domain" description="GP-PDE" evidence="1">
    <location>
        <begin position="6"/>
        <end position="269"/>
    </location>
</feature>
<dbReference type="RefSeq" id="WP_113032594.1">
    <property type="nucleotide sequence ID" value="NZ_QMFB01000011.1"/>
</dbReference>
<protein>
    <submittedName>
        <fullName evidence="2">Glycerophosphodiester phosphodiesterase</fullName>
    </submittedName>
</protein>
<name>A0A329MIM5_9BACL</name>
<dbReference type="OrthoDB" id="260636at2"/>
<dbReference type="InterPro" id="IPR017946">
    <property type="entry name" value="PLC-like_Pdiesterase_TIM-brl"/>
</dbReference>
<evidence type="ECO:0000313" key="3">
    <source>
        <dbReference type="Proteomes" id="UP000250369"/>
    </source>
</evidence>
<dbReference type="PANTHER" id="PTHR46211:SF14">
    <property type="entry name" value="GLYCEROPHOSPHODIESTER PHOSPHODIESTERASE"/>
    <property type="match status" value="1"/>
</dbReference>